<evidence type="ECO:0000313" key="4">
    <source>
        <dbReference type="Proteomes" id="UP000472676"/>
    </source>
</evidence>
<keyword evidence="1" id="KW-0732">Signal</keyword>
<feature type="domain" description="Cytochrome c-552/4" evidence="2">
    <location>
        <begin position="61"/>
        <end position="142"/>
    </location>
</feature>
<name>A0A6M2BVN0_9GAMM</name>
<sequence>MNRFLLLCTVLLALAGYGDGALAQSADTAPAPDAATAATAAPTVDPHAAVFANNPFPSARECGACHTKVFWEWSVSNHAYASISPMFHKFEQTISTLSSGTIGTFCVRCHQQIGTQLGEPRERPLWQRSEVSREGITCVTCHRVNKEFNKVNGEREVLPGSINDPVYGAGRGTHYGEVVADSQRYDVALSPGQEGRPIHSAPIRFETISRSEFCVSCHQVAVHPGIKLEVVWDQYRDSPAFAKGVTCQDCHMGKVPGRSLGYETWPIAIVNGQVVGSDSQKHSNHMFFGPGYPIAHPGLFPFNPKALHWSIEQWLQFDYRSDWGKAEWEDAVAQGRIAAPDFPAPWTERAQREAARSIIDDNSKLLEAKRRSRIAVLENGSRLDGPIFDTVARSGHALRFHYNVVNIDPGHNLPSGSLGAQPEIWLDVVLVGPDGRRVFESGYVDSNGDMADLHSLDYAKGKIALDDQLFNLQTKFLTTNVVGTDREMYLPVNFDVDQLPFIRPSGVPTTVLNHPPLIRMEQRSIPPLGQREARYTVPAELMKQAGKYVLQVRLRSRAEPIYFMRFCGATPEMERSMNQWMIDIHPQATEFEVE</sequence>
<dbReference type="Pfam" id="PF13435">
    <property type="entry name" value="Cytochrome_C554"/>
    <property type="match status" value="1"/>
</dbReference>
<dbReference type="AlphaFoldDB" id="A0A6M2BVN0"/>
<comment type="caution">
    <text evidence="3">The sequence shown here is derived from an EMBL/GenBank/DDBJ whole genome shotgun (WGS) entry which is preliminary data.</text>
</comment>
<accession>A0A6M2BVN0</accession>
<keyword evidence="4" id="KW-1185">Reference proteome</keyword>
<evidence type="ECO:0000313" key="3">
    <source>
        <dbReference type="EMBL" id="NGY06049.1"/>
    </source>
</evidence>
<feature type="chain" id="PRO_5027009475" evidence="1">
    <location>
        <begin position="24"/>
        <end position="594"/>
    </location>
</feature>
<dbReference type="RefSeq" id="WP_166258756.1">
    <property type="nucleotide sequence ID" value="NZ_JAAMOW010000007.1"/>
</dbReference>
<proteinExistence type="predicted"/>
<dbReference type="EMBL" id="JAAMOW010000007">
    <property type="protein sequence ID" value="NGY06049.1"/>
    <property type="molecule type" value="Genomic_DNA"/>
</dbReference>
<evidence type="ECO:0000259" key="2">
    <source>
        <dbReference type="Pfam" id="PF13435"/>
    </source>
</evidence>
<dbReference type="InterPro" id="IPR036280">
    <property type="entry name" value="Multihaem_cyt_sf"/>
</dbReference>
<dbReference type="InterPro" id="IPR023155">
    <property type="entry name" value="Cyt_c-552/4"/>
</dbReference>
<reference evidence="3 4" key="1">
    <citation type="journal article" date="2014" name="Int. J. Syst. Evol. Microbiol.">
        <title>Solimonas terrae sp. nov., isolated from soil.</title>
        <authorList>
            <person name="Kim S.J."/>
            <person name="Moon J.Y."/>
            <person name="Weon H.Y."/>
            <person name="Ahn J.H."/>
            <person name="Chen W.M."/>
            <person name="Kwon S.W."/>
        </authorList>
    </citation>
    <scope>NUCLEOTIDE SEQUENCE [LARGE SCALE GENOMIC DNA]</scope>
    <source>
        <strain evidence="3 4">KIS83-12</strain>
    </source>
</reference>
<dbReference type="Proteomes" id="UP000472676">
    <property type="component" value="Unassembled WGS sequence"/>
</dbReference>
<protein>
    <submittedName>
        <fullName evidence="3">Cytochrome C</fullName>
    </submittedName>
</protein>
<dbReference type="SUPFAM" id="SSF48695">
    <property type="entry name" value="Multiheme cytochromes"/>
    <property type="match status" value="1"/>
</dbReference>
<evidence type="ECO:0000256" key="1">
    <source>
        <dbReference type="SAM" id="SignalP"/>
    </source>
</evidence>
<gene>
    <name evidence="3" type="ORF">G7Y85_14840</name>
</gene>
<feature type="signal peptide" evidence="1">
    <location>
        <begin position="1"/>
        <end position="23"/>
    </location>
</feature>
<dbReference type="Gene3D" id="1.10.1130.10">
    <property type="entry name" value="Flavocytochrome C3, Chain A"/>
    <property type="match status" value="1"/>
</dbReference>
<organism evidence="3 4">
    <name type="scientific">Solimonas terrae</name>
    <dbReference type="NCBI Taxonomy" id="1396819"/>
    <lineage>
        <taxon>Bacteria</taxon>
        <taxon>Pseudomonadati</taxon>
        <taxon>Pseudomonadota</taxon>
        <taxon>Gammaproteobacteria</taxon>
        <taxon>Nevskiales</taxon>
        <taxon>Nevskiaceae</taxon>
        <taxon>Solimonas</taxon>
    </lineage>
</organism>